<feature type="domain" description="Cadherin" evidence="10">
    <location>
        <begin position="146"/>
        <end position="252"/>
    </location>
</feature>
<name>A0A9Q1FLN7_SYNKA</name>
<dbReference type="PRINTS" id="PR00205">
    <property type="entry name" value="CADHERIN"/>
</dbReference>
<gene>
    <name evidence="11" type="ORF">SKAU_G00176760</name>
</gene>
<evidence type="ECO:0000256" key="4">
    <source>
        <dbReference type="ARBA" id="ARBA00022837"/>
    </source>
</evidence>
<dbReference type="EMBL" id="JAINUF010000005">
    <property type="protein sequence ID" value="KAJ8361151.1"/>
    <property type="molecule type" value="Genomic_DNA"/>
</dbReference>
<keyword evidence="12" id="KW-1185">Reference proteome</keyword>
<evidence type="ECO:0000256" key="2">
    <source>
        <dbReference type="ARBA" id="ARBA00022692"/>
    </source>
</evidence>
<sequence length="489" mass="53662">MERGVLLVRAFSVSEGRRGTATVTVNVLDVNEHAPYCVPSVFVLTVPETTERGKSLGTVTCVDMDVSGHDVSLTLRDNDASLYKFRLQDGQLQVNGTLDYDMPGIAGRSFQYEATIIATDSGTSTLTTTIPVMVTVTPVNEFDPVFIGPFEILVPENTRSGSVVTTVKALDGDWRFDALRYSIPGGDALFSINPVGGQLYLKGSLDFEVKQVYRLMVQAVDFDQDVDLTVQRTGAQDFTIRVLNLNDNPPVCDPVSYESTIFSTRSAGLPILTLSCTDRDGDGLTATITNGAAVDRFQMNGLTLSSRNVFSYVPGAVYDRTMFEVTVAVSDGEHTADVVAYIYVVPWTTTVPTTTTTTTTKPPRVVTVVQRFWEPDLWFVAVMTITGAFLLLYTGLLIWRILTWTSVCVNPEPDVSDNLLKNSLNGEDLNKIGNQDAAIQNYQSSLDGTISLSKENSRKSLMRFDGKADDPVSGRSYLFNSETGERRWL</sequence>
<evidence type="ECO:0000313" key="11">
    <source>
        <dbReference type="EMBL" id="KAJ8361151.1"/>
    </source>
</evidence>
<evidence type="ECO:0000313" key="12">
    <source>
        <dbReference type="Proteomes" id="UP001152622"/>
    </source>
</evidence>
<dbReference type="Gene3D" id="2.60.40.60">
    <property type="entry name" value="Cadherins"/>
    <property type="match status" value="3"/>
</dbReference>
<keyword evidence="7 9" id="KW-0472">Membrane</keyword>
<organism evidence="11 12">
    <name type="scientific">Synaphobranchus kaupii</name>
    <name type="common">Kaup's arrowtooth eel</name>
    <dbReference type="NCBI Taxonomy" id="118154"/>
    <lineage>
        <taxon>Eukaryota</taxon>
        <taxon>Metazoa</taxon>
        <taxon>Chordata</taxon>
        <taxon>Craniata</taxon>
        <taxon>Vertebrata</taxon>
        <taxon>Euteleostomi</taxon>
        <taxon>Actinopterygii</taxon>
        <taxon>Neopterygii</taxon>
        <taxon>Teleostei</taxon>
        <taxon>Anguilliformes</taxon>
        <taxon>Synaphobranchidae</taxon>
        <taxon>Synaphobranchus</taxon>
    </lineage>
</organism>
<dbReference type="GO" id="GO:0016020">
    <property type="term" value="C:membrane"/>
    <property type="evidence" value="ECO:0007669"/>
    <property type="project" value="UniProtKB-SubCell"/>
</dbReference>
<evidence type="ECO:0000256" key="9">
    <source>
        <dbReference type="SAM" id="Phobius"/>
    </source>
</evidence>
<dbReference type="InterPro" id="IPR002126">
    <property type="entry name" value="Cadherin-like_dom"/>
</dbReference>
<keyword evidence="3" id="KW-0677">Repeat</keyword>
<keyword evidence="4 8" id="KW-0106">Calcium</keyword>
<evidence type="ECO:0000256" key="8">
    <source>
        <dbReference type="PROSITE-ProRule" id="PRU00043"/>
    </source>
</evidence>
<dbReference type="PROSITE" id="PS50268">
    <property type="entry name" value="CADHERIN_2"/>
    <property type="match status" value="2"/>
</dbReference>
<comment type="subcellular location">
    <subcellularLocation>
        <location evidence="1">Membrane</location>
    </subcellularLocation>
</comment>
<dbReference type="Pfam" id="PF00028">
    <property type="entry name" value="Cadherin"/>
    <property type="match status" value="1"/>
</dbReference>
<evidence type="ECO:0000259" key="10">
    <source>
        <dbReference type="PROSITE" id="PS50268"/>
    </source>
</evidence>
<dbReference type="GO" id="GO:0005509">
    <property type="term" value="F:calcium ion binding"/>
    <property type="evidence" value="ECO:0007669"/>
    <property type="project" value="UniProtKB-UniRule"/>
</dbReference>
<dbReference type="Proteomes" id="UP001152622">
    <property type="component" value="Chromosome 5"/>
</dbReference>
<accession>A0A9Q1FLN7</accession>
<dbReference type="GO" id="GO:0005911">
    <property type="term" value="C:cell-cell junction"/>
    <property type="evidence" value="ECO:0007669"/>
    <property type="project" value="TreeGrafter"/>
</dbReference>
<comment type="caution">
    <text evidence="11">The sequence shown here is derived from an EMBL/GenBank/DDBJ whole genome shotgun (WGS) entry which is preliminary data.</text>
</comment>
<feature type="transmembrane region" description="Helical" evidence="9">
    <location>
        <begin position="377"/>
        <end position="399"/>
    </location>
</feature>
<evidence type="ECO:0000256" key="6">
    <source>
        <dbReference type="ARBA" id="ARBA00022989"/>
    </source>
</evidence>
<dbReference type="SMART" id="SM00112">
    <property type="entry name" value="CA"/>
    <property type="match status" value="2"/>
</dbReference>
<dbReference type="OrthoDB" id="9949162at2759"/>
<evidence type="ECO:0000256" key="3">
    <source>
        <dbReference type="ARBA" id="ARBA00022737"/>
    </source>
</evidence>
<dbReference type="PANTHER" id="PTHR24025:SF23">
    <property type="entry name" value="NEURAL-CADHERIN"/>
    <property type="match status" value="1"/>
</dbReference>
<dbReference type="InterPro" id="IPR050971">
    <property type="entry name" value="Cadherin-domain_protein"/>
</dbReference>
<reference evidence="11" key="1">
    <citation type="journal article" date="2023" name="Science">
        <title>Genome structures resolve the early diversification of teleost fishes.</title>
        <authorList>
            <person name="Parey E."/>
            <person name="Louis A."/>
            <person name="Montfort J."/>
            <person name="Bouchez O."/>
            <person name="Roques C."/>
            <person name="Iampietro C."/>
            <person name="Lluch J."/>
            <person name="Castinel A."/>
            <person name="Donnadieu C."/>
            <person name="Desvignes T."/>
            <person name="Floi Bucao C."/>
            <person name="Jouanno E."/>
            <person name="Wen M."/>
            <person name="Mejri S."/>
            <person name="Dirks R."/>
            <person name="Jansen H."/>
            <person name="Henkel C."/>
            <person name="Chen W.J."/>
            <person name="Zahm M."/>
            <person name="Cabau C."/>
            <person name="Klopp C."/>
            <person name="Thompson A.W."/>
            <person name="Robinson-Rechavi M."/>
            <person name="Braasch I."/>
            <person name="Lecointre G."/>
            <person name="Bobe J."/>
            <person name="Postlethwait J.H."/>
            <person name="Berthelot C."/>
            <person name="Roest Crollius H."/>
            <person name="Guiguen Y."/>
        </authorList>
    </citation>
    <scope>NUCLEOTIDE SEQUENCE</scope>
    <source>
        <strain evidence="11">WJC10195</strain>
    </source>
</reference>
<protein>
    <recommendedName>
        <fullName evidence="10">Cadherin domain-containing protein</fullName>
    </recommendedName>
</protein>
<dbReference type="InterPro" id="IPR015919">
    <property type="entry name" value="Cadherin-like_sf"/>
</dbReference>
<evidence type="ECO:0000256" key="7">
    <source>
        <dbReference type="ARBA" id="ARBA00023136"/>
    </source>
</evidence>
<dbReference type="AlphaFoldDB" id="A0A9Q1FLN7"/>
<feature type="domain" description="Cadherin" evidence="10">
    <location>
        <begin position="38"/>
        <end position="146"/>
    </location>
</feature>
<evidence type="ECO:0000256" key="1">
    <source>
        <dbReference type="ARBA" id="ARBA00004370"/>
    </source>
</evidence>
<dbReference type="PANTHER" id="PTHR24025">
    <property type="entry name" value="DESMOGLEIN FAMILY MEMBER"/>
    <property type="match status" value="1"/>
</dbReference>
<proteinExistence type="predicted"/>
<keyword evidence="2 9" id="KW-0812">Transmembrane</keyword>
<keyword evidence="6 9" id="KW-1133">Transmembrane helix</keyword>
<dbReference type="CDD" id="cd11304">
    <property type="entry name" value="Cadherin_repeat"/>
    <property type="match status" value="2"/>
</dbReference>
<dbReference type="GO" id="GO:0007156">
    <property type="term" value="P:homophilic cell adhesion via plasma membrane adhesion molecules"/>
    <property type="evidence" value="ECO:0007669"/>
    <property type="project" value="InterPro"/>
</dbReference>
<keyword evidence="5" id="KW-0130">Cell adhesion</keyword>
<evidence type="ECO:0000256" key="5">
    <source>
        <dbReference type="ARBA" id="ARBA00022889"/>
    </source>
</evidence>
<dbReference type="SUPFAM" id="SSF49313">
    <property type="entry name" value="Cadherin-like"/>
    <property type="match status" value="3"/>
</dbReference>